<feature type="non-terminal residue" evidence="1">
    <location>
        <position position="157"/>
    </location>
</feature>
<accession>A0ABQ9GXE6</accession>
<name>A0ABQ9GXE6_9NEOP</name>
<organism evidence="1 2">
    <name type="scientific">Dryococelus australis</name>
    <dbReference type="NCBI Taxonomy" id="614101"/>
    <lineage>
        <taxon>Eukaryota</taxon>
        <taxon>Metazoa</taxon>
        <taxon>Ecdysozoa</taxon>
        <taxon>Arthropoda</taxon>
        <taxon>Hexapoda</taxon>
        <taxon>Insecta</taxon>
        <taxon>Pterygota</taxon>
        <taxon>Neoptera</taxon>
        <taxon>Polyneoptera</taxon>
        <taxon>Phasmatodea</taxon>
        <taxon>Verophasmatodea</taxon>
        <taxon>Anareolatae</taxon>
        <taxon>Phasmatidae</taxon>
        <taxon>Eurycanthinae</taxon>
        <taxon>Dryococelus</taxon>
    </lineage>
</organism>
<protein>
    <submittedName>
        <fullName evidence="1">Uncharacterized protein</fullName>
    </submittedName>
</protein>
<comment type="caution">
    <text evidence="1">The sequence shown here is derived from an EMBL/GenBank/DDBJ whole genome shotgun (WGS) entry which is preliminary data.</text>
</comment>
<evidence type="ECO:0000313" key="1">
    <source>
        <dbReference type="EMBL" id="KAJ8876706.1"/>
    </source>
</evidence>
<evidence type="ECO:0000313" key="2">
    <source>
        <dbReference type="Proteomes" id="UP001159363"/>
    </source>
</evidence>
<gene>
    <name evidence="1" type="ORF">PR048_021153</name>
</gene>
<reference evidence="1 2" key="1">
    <citation type="submission" date="2023-02" db="EMBL/GenBank/DDBJ databases">
        <title>LHISI_Scaffold_Assembly.</title>
        <authorList>
            <person name="Stuart O.P."/>
            <person name="Cleave R."/>
            <person name="Magrath M.J.L."/>
            <person name="Mikheyev A.S."/>
        </authorList>
    </citation>
    <scope>NUCLEOTIDE SEQUENCE [LARGE SCALE GENOMIC DNA]</scope>
    <source>
        <strain evidence="1">Daus_M_001</strain>
        <tissue evidence="1">Leg muscle</tissue>
    </source>
</reference>
<proteinExistence type="predicted"/>
<dbReference type="EMBL" id="JARBHB010000008">
    <property type="protein sequence ID" value="KAJ8876706.1"/>
    <property type="molecule type" value="Genomic_DNA"/>
</dbReference>
<sequence>MFGQIVESHKTITGGTYFTTIDQNFLVSGHSFLLCDRDFALIGRRKKKSTVYHPNQWLEVIVNASPAFSAYYMDKEDFMDLSAIEGISHHKNQILFERESVITPTTLAQLCNTAITQRKEIFTSDSYKEREKKDLLDMCRFLPVQYRDFYESLCAVE</sequence>
<keyword evidence="2" id="KW-1185">Reference proteome</keyword>
<dbReference type="Proteomes" id="UP001159363">
    <property type="component" value="Chromosome 7"/>
</dbReference>